<gene>
    <name evidence="4" type="ORF">ACFQVD_07640</name>
</gene>
<protein>
    <submittedName>
        <fullName evidence="4">VCBS repeat-containing protein</fullName>
    </submittedName>
</protein>
<keyword evidence="5" id="KW-1185">Reference proteome</keyword>
<feature type="chain" id="PRO_5046793241" evidence="3">
    <location>
        <begin position="28"/>
        <end position="629"/>
    </location>
</feature>
<dbReference type="SUPFAM" id="SSF69318">
    <property type="entry name" value="Integrin alpha N-terminal domain"/>
    <property type="match status" value="2"/>
</dbReference>
<feature type="signal peptide" evidence="3">
    <location>
        <begin position="1"/>
        <end position="27"/>
    </location>
</feature>
<dbReference type="RefSeq" id="WP_343967213.1">
    <property type="nucleotide sequence ID" value="NZ_BAAAGK010000055.1"/>
</dbReference>
<organism evidence="4 5">
    <name type="scientific">Streptosporangium amethystogenes subsp. fukuiense</name>
    <dbReference type="NCBI Taxonomy" id="698418"/>
    <lineage>
        <taxon>Bacteria</taxon>
        <taxon>Bacillati</taxon>
        <taxon>Actinomycetota</taxon>
        <taxon>Actinomycetes</taxon>
        <taxon>Streptosporangiales</taxon>
        <taxon>Streptosporangiaceae</taxon>
        <taxon>Streptosporangium</taxon>
    </lineage>
</organism>
<evidence type="ECO:0000313" key="4">
    <source>
        <dbReference type="EMBL" id="MFC7599977.1"/>
    </source>
</evidence>
<dbReference type="InterPro" id="IPR013517">
    <property type="entry name" value="FG-GAP"/>
</dbReference>
<name>A0ABW2SV48_9ACTN</name>
<accession>A0ABW2SV48</accession>
<evidence type="ECO:0000256" key="3">
    <source>
        <dbReference type="SAM" id="SignalP"/>
    </source>
</evidence>
<dbReference type="Proteomes" id="UP001596514">
    <property type="component" value="Unassembled WGS sequence"/>
</dbReference>
<evidence type="ECO:0000256" key="2">
    <source>
        <dbReference type="SAM" id="MobiDB-lite"/>
    </source>
</evidence>
<keyword evidence="1 3" id="KW-0732">Signal</keyword>
<dbReference type="Gene3D" id="2.130.10.130">
    <property type="entry name" value="Integrin alpha, N-terminal"/>
    <property type="match status" value="4"/>
</dbReference>
<evidence type="ECO:0000256" key="1">
    <source>
        <dbReference type="ARBA" id="ARBA00022729"/>
    </source>
</evidence>
<dbReference type="Pfam" id="PF13517">
    <property type="entry name" value="FG-GAP_3"/>
    <property type="match status" value="3"/>
</dbReference>
<reference evidence="5" key="1">
    <citation type="journal article" date="2019" name="Int. J. Syst. Evol. Microbiol.">
        <title>The Global Catalogue of Microorganisms (GCM) 10K type strain sequencing project: providing services to taxonomists for standard genome sequencing and annotation.</title>
        <authorList>
            <consortium name="The Broad Institute Genomics Platform"/>
            <consortium name="The Broad Institute Genome Sequencing Center for Infectious Disease"/>
            <person name="Wu L."/>
            <person name="Ma J."/>
        </authorList>
    </citation>
    <scope>NUCLEOTIDE SEQUENCE [LARGE SCALE GENOMIC DNA]</scope>
    <source>
        <strain evidence="5">JCM 10083</strain>
    </source>
</reference>
<comment type="caution">
    <text evidence="4">The sequence shown here is derived from an EMBL/GenBank/DDBJ whole genome shotgun (WGS) entry which is preliminary data.</text>
</comment>
<sequence>MTTSIRATAVAAVLALAVLTVAPAAHAAPGDDRERPAPVPTESYHSGKSGKPSKPGRVRTKKWDVSGLRAKVLTTAPEPTARAGASRAAAPPAPTANDVTGDGRADLVAQLSGADAGALRVYTGNGATASNPWETTYTATPPQWEFADTLIIADVTGDNRVDVVVRDPSVNNGTLYVYPNDGSGSANPWPSRFAAGTGWNIVDRILVGDVTGDGKPDLLARNPVESSGTLYVYPNNGSVTSNPWTRSPIWSGNGWNLAQMMMLDDVTGDGKPEVVARDTTGALLVYPHNGSTTSNFWTSIVHGSTGGWSSADRLSMDDVTGDGRPDVISRDPSGALWIHPWQSATAGSMWSPTTRFAAGTGFEYALDVVTGDVTGDGKPDLVAHVARSGDLWLLPNTKAATGNPWPDRVTAGTDWGFASQILLADVNGDHLQDVLAVDKRLSNGTLWIYLNNGSTTGLRWTTRHFGGTGWNIFNHLMAGDVTGDGRADLVGRDSAGDMYAYPGNGSTTAFPWTPRAWVGSNWQTATRLALGDMDRDGIADLVDLENDGSLWVFPTGASTDPIVIPGDWTGTRSLGLGHVTGSSGPDLVVGDASGGLSIYANNGATSGNPWSSAPRSGGTGFQGAISLVL</sequence>
<feature type="region of interest" description="Disordered" evidence="2">
    <location>
        <begin position="25"/>
        <end position="99"/>
    </location>
</feature>
<dbReference type="EMBL" id="JBHTEE010000001">
    <property type="protein sequence ID" value="MFC7599977.1"/>
    <property type="molecule type" value="Genomic_DNA"/>
</dbReference>
<dbReference type="PANTHER" id="PTHR44103">
    <property type="entry name" value="PROPROTEIN CONVERTASE P"/>
    <property type="match status" value="1"/>
</dbReference>
<proteinExistence type="predicted"/>
<dbReference type="PANTHER" id="PTHR44103:SF1">
    <property type="entry name" value="PROPROTEIN CONVERTASE P"/>
    <property type="match status" value="1"/>
</dbReference>
<dbReference type="InterPro" id="IPR028994">
    <property type="entry name" value="Integrin_alpha_N"/>
</dbReference>
<feature type="compositionally biased region" description="Low complexity" evidence="2">
    <location>
        <begin position="79"/>
        <end position="90"/>
    </location>
</feature>
<evidence type="ECO:0000313" key="5">
    <source>
        <dbReference type="Proteomes" id="UP001596514"/>
    </source>
</evidence>